<dbReference type="NCBIfam" id="NF003417">
    <property type="entry name" value="PRK04813.1"/>
    <property type="match status" value="4"/>
</dbReference>
<dbReference type="InterPro" id="IPR000873">
    <property type="entry name" value="AMP-dep_synth/lig_dom"/>
</dbReference>
<comment type="caution">
    <text evidence="9">The sequence shown here is derived from an EMBL/GenBank/DDBJ whole genome shotgun (WGS) entry which is preliminary data.</text>
</comment>
<dbReference type="InterPro" id="IPR023213">
    <property type="entry name" value="CAT-like_dom_sf"/>
</dbReference>
<keyword evidence="3" id="KW-0596">Phosphopantetheine</keyword>
<evidence type="ECO:0000256" key="5">
    <source>
        <dbReference type="ARBA" id="ARBA00022832"/>
    </source>
</evidence>
<dbReference type="Gene3D" id="3.40.50.980">
    <property type="match status" value="2"/>
</dbReference>
<dbReference type="Pfam" id="PF00501">
    <property type="entry name" value="AMP-binding"/>
    <property type="match status" value="4"/>
</dbReference>
<evidence type="ECO:0000256" key="2">
    <source>
        <dbReference type="ARBA" id="ARBA00006432"/>
    </source>
</evidence>
<dbReference type="OrthoDB" id="9778383at2"/>
<dbReference type="InterPro" id="IPR010071">
    <property type="entry name" value="AA_adenyl_dom"/>
</dbReference>
<dbReference type="FunFam" id="1.10.1200.10:FF:000005">
    <property type="entry name" value="Nonribosomal peptide synthetase 1"/>
    <property type="match status" value="2"/>
</dbReference>
<accession>A0A3E1NZY7</accession>
<evidence type="ECO:0000313" key="9">
    <source>
        <dbReference type="EMBL" id="RFM33511.1"/>
    </source>
</evidence>
<dbReference type="Pfam" id="PF00550">
    <property type="entry name" value="PP-binding"/>
    <property type="match status" value="4"/>
</dbReference>
<gene>
    <name evidence="9" type="ORF">DXN04_16245</name>
</gene>
<dbReference type="CDD" id="cd05931">
    <property type="entry name" value="FAAL"/>
    <property type="match status" value="1"/>
</dbReference>
<dbReference type="PROSITE" id="PS00012">
    <property type="entry name" value="PHOSPHOPANTETHEINE"/>
    <property type="match status" value="4"/>
</dbReference>
<dbReference type="InterPro" id="IPR006162">
    <property type="entry name" value="Ppantetheine_attach_site"/>
</dbReference>
<dbReference type="InterPro" id="IPR020845">
    <property type="entry name" value="AMP-binding_CS"/>
</dbReference>
<keyword evidence="6" id="KW-0443">Lipid metabolism</keyword>
<organism evidence="9 10">
    <name type="scientific">Chitinophaga silvisoli</name>
    <dbReference type="NCBI Taxonomy" id="2291814"/>
    <lineage>
        <taxon>Bacteria</taxon>
        <taxon>Pseudomonadati</taxon>
        <taxon>Bacteroidota</taxon>
        <taxon>Chitinophagia</taxon>
        <taxon>Chitinophagales</taxon>
        <taxon>Chitinophagaceae</taxon>
        <taxon>Chitinophaga</taxon>
    </lineage>
</organism>
<dbReference type="PROSITE" id="PS50075">
    <property type="entry name" value="CARRIER"/>
    <property type="match status" value="4"/>
</dbReference>
<dbReference type="InterPro" id="IPR025110">
    <property type="entry name" value="AMP-bd_C"/>
</dbReference>
<keyword evidence="5" id="KW-0276">Fatty acid metabolism</keyword>
<dbReference type="GO" id="GO:0008610">
    <property type="term" value="P:lipid biosynthetic process"/>
    <property type="evidence" value="ECO:0007669"/>
    <property type="project" value="InterPro"/>
</dbReference>
<feature type="domain" description="Carrier" evidence="8">
    <location>
        <begin position="3639"/>
        <end position="3714"/>
    </location>
</feature>
<evidence type="ECO:0000256" key="4">
    <source>
        <dbReference type="ARBA" id="ARBA00022553"/>
    </source>
</evidence>
<dbReference type="FunFam" id="3.40.50.980:FF:000001">
    <property type="entry name" value="Non-ribosomal peptide synthetase"/>
    <property type="match status" value="2"/>
</dbReference>
<name>A0A3E1NZY7_9BACT</name>
<dbReference type="InterPro" id="IPR036736">
    <property type="entry name" value="ACP-like_sf"/>
</dbReference>
<evidence type="ECO:0000259" key="8">
    <source>
        <dbReference type="PROSITE" id="PS50075"/>
    </source>
</evidence>
<keyword evidence="7" id="KW-0472">Membrane</keyword>
<evidence type="ECO:0000256" key="6">
    <source>
        <dbReference type="ARBA" id="ARBA00023098"/>
    </source>
</evidence>
<dbReference type="InterPro" id="IPR045851">
    <property type="entry name" value="AMP-bd_C_sf"/>
</dbReference>
<dbReference type="SUPFAM" id="SSF52777">
    <property type="entry name" value="CoA-dependent acyltransferases"/>
    <property type="match status" value="6"/>
</dbReference>
<evidence type="ECO:0000256" key="3">
    <source>
        <dbReference type="ARBA" id="ARBA00022450"/>
    </source>
</evidence>
<dbReference type="EMBL" id="QTJV01000006">
    <property type="protein sequence ID" value="RFM33511.1"/>
    <property type="molecule type" value="Genomic_DNA"/>
</dbReference>
<dbReference type="Proteomes" id="UP000261174">
    <property type="component" value="Unassembled WGS sequence"/>
</dbReference>
<reference evidence="9 10" key="1">
    <citation type="submission" date="2018-08" db="EMBL/GenBank/DDBJ databases">
        <title>Chitinophaga sp. K20C18050901, a novel bacterium isolated from forest soil.</title>
        <authorList>
            <person name="Wang C."/>
        </authorList>
    </citation>
    <scope>NUCLEOTIDE SEQUENCE [LARGE SCALE GENOMIC DNA]</scope>
    <source>
        <strain evidence="9 10">K20C18050901</strain>
    </source>
</reference>
<dbReference type="GO" id="GO:0071766">
    <property type="term" value="P:Actinobacterium-type cell wall biogenesis"/>
    <property type="evidence" value="ECO:0007669"/>
    <property type="project" value="UniProtKB-ARBA"/>
</dbReference>
<dbReference type="PANTHER" id="PTHR45527:SF14">
    <property type="entry name" value="PLIPASTATIN SYNTHASE SUBUNIT B"/>
    <property type="match status" value="1"/>
</dbReference>
<dbReference type="Gene3D" id="3.30.300.30">
    <property type="match status" value="4"/>
</dbReference>
<dbReference type="PROSITE" id="PS00455">
    <property type="entry name" value="AMP_BINDING"/>
    <property type="match status" value="4"/>
</dbReference>
<evidence type="ECO:0000256" key="7">
    <source>
        <dbReference type="SAM" id="Phobius"/>
    </source>
</evidence>
<dbReference type="Gene3D" id="1.10.1200.10">
    <property type="entry name" value="ACP-like"/>
    <property type="match status" value="4"/>
</dbReference>
<dbReference type="PANTHER" id="PTHR45527">
    <property type="entry name" value="NONRIBOSOMAL PEPTIDE SYNTHETASE"/>
    <property type="match status" value="1"/>
</dbReference>
<dbReference type="InterPro" id="IPR040097">
    <property type="entry name" value="FAAL/FAAC"/>
</dbReference>
<dbReference type="GO" id="GO:0006631">
    <property type="term" value="P:fatty acid metabolic process"/>
    <property type="evidence" value="ECO:0007669"/>
    <property type="project" value="UniProtKB-KW"/>
</dbReference>
<evidence type="ECO:0000313" key="10">
    <source>
        <dbReference type="Proteomes" id="UP000261174"/>
    </source>
</evidence>
<dbReference type="InterPro" id="IPR020806">
    <property type="entry name" value="PKS_PP-bd"/>
</dbReference>
<dbReference type="FunFam" id="3.40.50.12780:FF:000012">
    <property type="entry name" value="Non-ribosomal peptide synthetase"/>
    <property type="match status" value="2"/>
</dbReference>
<dbReference type="GO" id="GO:0005829">
    <property type="term" value="C:cytosol"/>
    <property type="evidence" value="ECO:0007669"/>
    <property type="project" value="TreeGrafter"/>
</dbReference>
<keyword evidence="10" id="KW-1185">Reference proteome</keyword>
<protein>
    <submittedName>
        <fullName evidence="9">Amino acid adenylation domain-containing protein</fullName>
    </submittedName>
</protein>
<dbReference type="InterPro" id="IPR042099">
    <property type="entry name" value="ANL_N_sf"/>
</dbReference>
<comment type="cofactor">
    <cofactor evidence="1">
        <name>pantetheine 4'-phosphate</name>
        <dbReference type="ChEBI" id="CHEBI:47942"/>
    </cofactor>
</comment>
<dbReference type="GO" id="GO:0003824">
    <property type="term" value="F:catalytic activity"/>
    <property type="evidence" value="ECO:0007669"/>
    <property type="project" value="InterPro"/>
</dbReference>
<feature type="domain" description="Carrier" evidence="8">
    <location>
        <begin position="2592"/>
        <end position="2667"/>
    </location>
</feature>
<dbReference type="CDD" id="cd19531">
    <property type="entry name" value="LCL_NRPS-like"/>
    <property type="match status" value="2"/>
</dbReference>
<evidence type="ECO:0000256" key="1">
    <source>
        <dbReference type="ARBA" id="ARBA00001957"/>
    </source>
</evidence>
<dbReference type="GO" id="GO:0031177">
    <property type="term" value="F:phosphopantetheine binding"/>
    <property type="evidence" value="ECO:0007669"/>
    <property type="project" value="InterPro"/>
</dbReference>
<dbReference type="GO" id="GO:0044550">
    <property type="term" value="P:secondary metabolite biosynthetic process"/>
    <property type="evidence" value="ECO:0007669"/>
    <property type="project" value="UniProtKB-ARBA"/>
</dbReference>
<dbReference type="Pfam" id="PF13193">
    <property type="entry name" value="AMP-binding_C"/>
    <property type="match status" value="2"/>
</dbReference>
<proteinExistence type="inferred from homology"/>
<feature type="domain" description="Carrier" evidence="8">
    <location>
        <begin position="525"/>
        <end position="605"/>
    </location>
</feature>
<dbReference type="FunFam" id="3.30.300.30:FF:000010">
    <property type="entry name" value="Enterobactin synthetase component F"/>
    <property type="match status" value="1"/>
</dbReference>
<sequence>MRYQHENILACLLSHSLTFPNKTAFTVLDNEGSTKDEVTFSGLVSRVNQVIFQLAGRSLKGERALLMYRDPLEFIVAFLACQSLGIIPVPMPYIRGTRQFSRLNNIMEDAGAVAILCSEESVAVIEKALAGNLQLIATRLGTQELTASEPSDIAFIQYTSGSTSTPKGVIVRQASLMHNQEMIREAFGCDADSVIFSWLPFHHDMGLIGNILHAVYTGCSCVMMQPLAFMQTPALWLHAISKYKITHSGGPDFAYKLCVEKIPVGSIPELDLSHWQVAYNGSEPVKERTLERFAEHFRDAGFRKEAFYPCYGLAEATLLVSGLKKESKVRLGNGVVSSGQVAGGMMVKILSPGGVEVNEGEICIAGESVTAGYWNRDNKELFYEVDGIRFLRTGDIGFLDNNELFINGRIKEMLIIRGENYYPHDIELAIADTADCFEPGGIAVFAADEDIMVVAEIKRVLHTQIDAPVLIHDIRNIVTGICGLMPVDVVLTVPGGIPRTTSGKLQRVLCRQYYKDKTWRVLESYLTGEQRRAQVVEKGSVREYLLGKLGPDNGTNDLIAMGLDSLRATELINAINKELHIHISIAEVFEDNTLDGLIANIENKLRAGNAADAAKPIPVIPIQEDYPLSNAQKRLWILDQSESGGTAYNVVAGLHLKGALNIPALEGAFQLLLQRHESLRTVFREVNWEPRQVVLNGLSLPVLQYDPASEHRSFLHTELTRLRNLRFDLANGPLVSLHLYRIGNQEYALIFALHHIICDASSVSIMIRDLLALYKQPISEPLRVQYKDYASWLNHRLKRLYLAEFWKNNLAGQAEPLMLPLDFARPAERSTAGAIMKFYLEDGLTAGIRQLCKAQQATPFNFFLTTIAVLLSKITGQQAMTLGTPVSGRNHYDLEQQVGMYINTLPLAVQIDWRKSFAALLREVAGNTYRVFQYQDYPFDQIIEDLDLHWEPGRSPVFDVMVGLQDVGAEVLHEEGLELKLLDTYLEDGAVTIQENVSAKFDLHFNFGTGTGGRYYVEIEYSTALFKRETIERFYNLYCHIVSQVISSDTTTVAAIGLATPAEKDLILHQFNNTARAYSSAATIVTLFEEQVSLTPGKTALVFEGRTLTYRGLNETANQLAHYLLQHYQVKAGDIIGVKLERSEWMILAIMGVLKAGAAYLPIDPEFPAERIEYILNDSNCKVLIDEEELGRFRNQDQEFSKINPMIGIQPEDLLYVLYTSGSTGQPKGCMLENRGVINRIEWMWHHYGFNEADVILQKTNFTFDVSVWEIFMPLCKGAKMVLCTRTAAGSPEQLLQLIEKEKISCLHFVPAMLSVFLSYVRDVEDVGDKVRSLRKVMASGEALLPETVAEWYGNFEVPLHNLYGPTEASVDVTCYPTLPYDHIIPIGRPVWNTWIYILDESGNLQPPGISGEICIGGDQVARGYLNKPALTEEKFVADPFHAGKRIYKTGDLGYWLADGNIVFQGRRDDQVKIRGYRIETGEIENTLLRYPGIDAAVVVIGKDHTGDKYLVAYIATGQQVDVAQIKAHLGKSLPSYMVPAHYVVLEQLPLNASGKVDRKRLPAPVFATTSLVAPRNATEEKLLKVWQQVLGREHISVTDDFFELGGHSLKLTKLAGLIHKAFEVKLPFARLFTKRVLSEQAAMILAASKAAYTAIPVAKPLTDYPLSSSQKMLWVLCQLEAGSMAYNMNGVFEFEGALDIPALESAFKRLLDRHEILRTVFVENGDVRQVIKPVIDFKINQVVYQDDVVKNELFRPFDLANGPLLRASLARVAPDKWILIYSMHHIISDGWSMGILIKELLQYYEGAELTQARLQYKDYAVWQQEQLHNGAFDAHKGYWLEQLKGELPVLELPTDFARPLVKTYRGSKMKGSLPMEGIKKICEENGATLFMGLLSTINILLYRYTGQDDLVVGYPVAGREHADLEDQIGFYVNTLPLRTKVKEDDSFVALLAAIRSNTTAAYEHQAFPLYELINALHLSRDMSRNPLFNVMVVLQNTDTGRLTERAFDGLQVKEYEAEMVWHSKYDLTFTFEEVNAELLVEIEYNTDLYLPRTIDRLMEHLQNLLAAIAKGPSVPLWQLDYLGEIEKRQLLLSADATYPSSETIVSLFEKAVLTAGNRVALSFGNVSLTYHELNKRANQLASYLRKQYVINPDDLVAIKLERSERMIIAIMGVLKSGAAYVPVDPLYPEDRINYIISDSASRVIIDEVLLELALEETDIENPVCVNKPGDLAYVIYTSGTTGYPKGTLIEHRNVVRLFMTDPALYDFTEQDVWTVFHSYCFDFSVWEIFGALLFGGKLVVVPAETTRDPDAYLDLLRCEKVTVLNQTPSSFYNLSAREMEREDSALSLRYVIYGGEALAPAKLAAWKEKYPATKLINMYGITETTVHVTYKEITALEISSNKSNIGKPIPTLRCYVLDAHQQLVPFGVSGELYVSGDGVARGYLNRDELNRQRFIADPFQQGERMYRSGDKAKILVNGEMEYEGRFDDQVKIRGFRIETGEIENALRQVPSIKDAVVLAREGQLIAYLISELAVDVQVLRHSLAQQLPAYMLPAYYIQVDHFPVTVNGKLNKKALPLPAEAAINAGTTYVAPRNEVEYRMVKIWEALLGKQKIGVTDSFFELGGDSIRVLKMISEVDKHLGFRVPVAVAYTHHTIADLVAYAAENGAEWKLMAIQQEAEREELIREFTSLKQSYLLLPHVQEKENIEDVFPTSDIERGMLFESLVSEEAGVYHDQFVYRQHYPDFDLKRLERALEMLVAQHEILRTSFNLTDHAAGLQIVHKEIKYSIGWIDTPAISPEIFIQQYLEDALHTPFDLSVAPLWRLDIINLGNDDYGIIWQFHHAILDGWSNAAFITALNNLYFKQGTGFVLPKLRATYKDFIVQQRMDAKNSRAREFWKEELDGYSRLGILTEEDDHSAYLYSSDAAYLQRIEAAATAARVNVKVLSLSAYLYLLHILNEGKEVLAGLVTHIRPANEDGEQVLGCFLNSIPLRMGVKGDETVGQFIEEVNNKLIQLKNYESVSLLEIATLNNTRKEGANPFFDVLFNYIDFHVFRDLEHGTVVPDSLQNNLLAGRERTNTHFDFTVNLTAGVFAIEIQLRKKLAAGLSAARLAALYFSILDHIVDNPGLPLCKAELVGDEERRLLLEDYNNTSAPVSAGLTIPLLFEEAVRHSAGKTALVFEQEELTYKVLNERANRLAHYLRHKYSIVPDDLVGVMLPRTDWMVVTLLGILKSGAAYVPVDIEYPADRIRYILDNSKCRLVIDEEELACFLNEQEEYSSENPLPLSSPENLAYVIYTSGSTGYPKGVMIEHKSACTFLDWCGTEFGQSDFDVVFCTTSICFDLSVFEIFYSLSAGKMIRVLRNALSIPQHLSADSKILLNTVPSVVGALLREGIDLSAVTVLNMAGEPIPSQYIAPLYNGVREIRNLYGPSEDTTYSTVYRFREDLVVTIGRPIANTAIYILGANNELLPAGVSGEICISSDSLARGYLQDPVLTAAKFVQHPFIANKRMYRTGDLGRWLPSGNIAFGGRKDDQVKVRGFRIEPGEIENALRSYPGIITAAVIPVVHKEVELVAYVTGSEQLSTAAIRAHLAEFLPLYMLPAHIIQLDELPLTPNGKLDRKALLTKGNPVSRTRATVAPRNEYEERIALACQEIFDVPVIGVTDNFFDMGGHSLKIAQLISWVNREYGVKLNMKSILNTPTIEDVAEQIAFRHSQLQQQSQRDQLTRIEI</sequence>
<feature type="domain" description="Carrier" evidence="8">
    <location>
        <begin position="1574"/>
        <end position="1649"/>
    </location>
</feature>
<keyword evidence="4" id="KW-0597">Phosphoprotein</keyword>
<dbReference type="SUPFAM" id="SSF56801">
    <property type="entry name" value="Acetyl-CoA synthetase-like"/>
    <property type="match status" value="4"/>
</dbReference>
<dbReference type="RefSeq" id="WP_116854434.1">
    <property type="nucleotide sequence ID" value="NZ_QTJV01000006.1"/>
</dbReference>
<dbReference type="FunFam" id="2.30.38.10:FF:000001">
    <property type="entry name" value="Non-ribosomal peptide synthetase PvdI"/>
    <property type="match status" value="1"/>
</dbReference>
<keyword evidence="7" id="KW-1133">Transmembrane helix</keyword>
<dbReference type="CDD" id="cd05930">
    <property type="entry name" value="A_NRPS"/>
    <property type="match status" value="2"/>
</dbReference>
<dbReference type="SUPFAM" id="SSF47336">
    <property type="entry name" value="ACP-like"/>
    <property type="match status" value="4"/>
</dbReference>
<comment type="similarity">
    <text evidence="2">Belongs to the ATP-dependent AMP-binding enzyme family.</text>
</comment>
<feature type="transmembrane region" description="Helical" evidence="7">
    <location>
        <begin position="74"/>
        <end position="94"/>
    </location>
</feature>
<dbReference type="Gene3D" id="3.30.559.10">
    <property type="entry name" value="Chloramphenicol acetyltransferase-like domain"/>
    <property type="match status" value="3"/>
</dbReference>
<dbReference type="InterPro" id="IPR001242">
    <property type="entry name" value="Condensation_dom"/>
</dbReference>
<dbReference type="GO" id="GO:0043041">
    <property type="term" value="P:amino acid activation for nonribosomal peptide biosynthetic process"/>
    <property type="evidence" value="ECO:0007669"/>
    <property type="project" value="TreeGrafter"/>
</dbReference>
<dbReference type="SMART" id="SM00823">
    <property type="entry name" value="PKS_PP"/>
    <property type="match status" value="4"/>
</dbReference>
<dbReference type="Gene3D" id="3.40.50.12780">
    <property type="entry name" value="N-terminal domain of ligase-like"/>
    <property type="match status" value="3"/>
</dbReference>
<dbReference type="NCBIfam" id="TIGR01733">
    <property type="entry name" value="AA-adenyl-dom"/>
    <property type="match status" value="3"/>
</dbReference>
<dbReference type="Gene3D" id="3.30.559.30">
    <property type="entry name" value="Nonribosomal peptide synthetase, condensation domain"/>
    <property type="match status" value="3"/>
</dbReference>
<dbReference type="CDD" id="cd17643">
    <property type="entry name" value="A_NRPS_Cytc1-like"/>
    <property type="match status" value="1"/>
</dbReference>
<keyword evidence="7" id="KW-0812">Transmembrane</keyword>
<dbReference type="Gene3D" id="2.30.38.10">
    <property type="entry name" value="Luciferase, Domain 3"/>
    <property type="match status" value="1"/>
</dbReference>
<dbReference type="FunFam" id="3.40.50.980:FF:000002">
    <property type="entry name" value="Enterobactin synthetase component F"/>
    <property type="match status" value="1"/>
</dbReference>
<dbReference type="InterPro" id="IPR009081">
    <property type="entry name" value="PP-bd_ACP"/>
</dbReference>
<dbReference type="Pfam" id="PF00668">
    <property type="entry name" value="Condensation"/>
    <property type="match status" value="3"/>
</dbReference>